<accession>A0ACA9Y4X5</accession>
<dbReference type="Proteomes" id="UP001152531">
    <property type="component" value="Unassembled WGS sequence"/>
</dbReference>
<dbReference type="EMBL" id="CALSDN010000002">
    <property type="protein sequence ID" value="CAH6719821.1"/>
    <property type="molecule type" value="Genomic_DNA"/>
</dbReference>
<comment type="caution">
    <text evidence="1">The sequence shown here is derived from an EMBL/GenBank/DDBJ whole genome shotgun (WGS) entry which is preliminary data.</text>
</comment>
<sequence length="193" mass="21819">MFKSVIRSSVTNSLRFNRGITTKTTISDAATGRVIKLTDPNRPEMGDYPNPEALLAQSKSPYVKYDDQQNRRNIGDPVNFDDDLYDMWSPDYFQFVSDKTALKHNAIFFGLIFGFGGLLTYFELNPEKPGMPRSYPYNGLAKSLGSGNPEHDYLYQSRPDLEAEAELGILPPQDDVIENTKLYQSANADFIKQ</sequence>
<gene>
    <name evidence="1" type="ORF">CLIB1444_02S17260</name>
</gene>
<keyword evidence="2" id="KW-1185">Reference proteome</keyword>
<proteinExistence type="predicted"/>
<protein>
    <submittedName>
        <fullName evidence="1">Uncharacterized protein</fullName>
    </submittedName>
</protein>
<evidence type="ECO:0000313" key="2">
    <source>
        <dbReference type="Proteomes" id="UP001152531"/>
    </source>
</evidence>
<reference evidence="1" key="1">
    <citation type="submission" date="2022-06" db="EMBL/GenBank/DDBJ databases">
        <authorList>
            <person name="Legras J.-L."/>
            <person name="Devillers H."/>
            <person name="Grondin C."/>
        </authorList>
    </citation>
    <scope>NUCLEOTIDE SEQUENCE</scope>
    <source>
        <strain evidence="1">CLIB 1444</strain>
    </source>
</reference>
<organism evidence="1 2">
    <name type="scientific">[Candida] jaroonii</name>
    <dbReference type="NCBI Taxonomy" id="467808"/>
    <lineage>
        <taxon>Eukaryota</taxon>
        <taxon>Fungi</taxon>
        <taxon>Dikarya</taxon>
        <taxon>Ascomycota</taxon>
        <taxon>Saccharomycotina</taxon>
        <taxon>Pichiomycetes</taxon>
        <taxon>Debaryomycetaceae</taxon>
        <taxon>Yamadazyma</taxon>
    </lineage>
</organism>
<name>A0ACA9Y4X5_9ASCO</name>
<evidence type="ECO:0000313" key="1">
    <source>
        <dbReference type="EMBL" id="CAH6719821.1"/>
    </source>
</evidence>